<feature type="region of interest" description="Disordered" evidence="1">
    <location>
        <begin position="1"/>
        <end position="83"/>
    </location>
</feature>
<feature type="region of interest" description="Disordered" evidence="1">
    <location>
        <begin position="229"/>
        <end position="252"/>
    </location>
</feature>
<feature type="compositionally biased region" description="Basic and acidic residues" evidence="1">
    <location>
        <begin position="30"/>
        <end position="56"/>
    </location>
</feature>
<feature type="compositionally biased region" description="Low complexity" evidence="1">
    <location>
        <begin position="229"/>
        <end position="241"/>
    </location>
</feature>
<evidence type="ECO:0000313" key="2">
    <source>
        <dbReference type="EMBL" id="AUW30823.1"/>
    </source>
</evidence>
<organism evidence="2">
    <name type="scientific">Cladonia uncialis subsp. uncialis</name>
    <dbReference type="NCBI Taxonomy" id="180999"/>
    <lineage>
        <taxon>Eukaryota</taxon>
        <taxon>Fungi</taxon>
        <taxon>Dikarya</taxon>
        <taxon>Ascomycota</taxon>
        <taxon>Pezizomycotina</taxon>
        <taxon>Lecanoromycetes</taxon>
        <taxon>OSLEUM clade</taxon>
        <taxon>Lecanoromycetidae</taxon>
        <taxon>Lecanorales</taxon>
        <taxon>Lecanorineae</taxon>
        <taxon>Cladoniaceae</taxon>
        <taxon>Cladonia</taxon>
    </lineage>
</organism>
<accession>A0A2K9YD98</accession>
<feature type="compositionally biased region" description="Basic and acidic residues" evidence="1">
    <location>
        <begin position="63"/>
        <end position="72"/>
    </location>
</feature>
<name>A0A2K9YD98_CLAUC</name>
<protein>
    <submittedName>
        <fullName evidence="2">Uncharacterized protein</fullName>
    </submittedName>
</protein>
<proteinExistence type="predicted"/>
<evidence type="ECO:0000256" key="1">
    <source>
        <dbReference type="SAM" id="MobiDB-lite"/>
    </source>
</evidence>
<sequence length="252" mass="28651">MYEQADTSRKDQTVMQKYSKEKYTQAGTSHNDRTDIRRDPREKCEQARTSRKDRAIVRKRSRGKCEQPHTIEPDPTPSSISTPLVPLTKETLRFHNRNTDVEDSKTSNTISEVSESVISEAQSGSINAYDPEYRNALEDRDIFFAVGEDLPFNVHELWKAMLQPRDSPGPDDIEAENFRAQLTNANNGSASVKDMIPQLVPLMSLQLEKDTAYVKDQLWRRDVALQPDLKPTLTTPKPDVTIGSSPEVFKSR</sequence>
<reference evidence="2" key="1">
    <citation type="submission" date="2017-12" db="EMBL/GenBank/DDBJ databases">
        <title>Genome Sequencing Reveals a Rich Biosynthetic Potential.</title>
        <authorList>
            <person name="Bertrand R.L."/>
            <person name="Abdel-Hameed M.E."/>
            <person name="Sorensen J.L."/>
        </authorList>
    </citation>
    <scope>NUCLEOTIDE SEQUENCE</scope>
</reference>
<dbReference type="AlphaFoldDB" id="A0A2K9YD98"/>
<feature type="compositionally biased region" description="Basic and acidic residues" evidence="1">
    <location>
        <begin position="1"/>
        <end position="23"/>
    </location>
</feature>
<dbReference type="EMBL" id="MG777476">
    <property type="protein sequence ID" value="AUW30823.1"/>
    <property type="molecule type" value="Genomic_DNA"/>
</dbReference>